<reference evidence="1" key="1">
    <citation type="submission" date="2021-12" db="EMBL/GenBank/DDBJ databases">
        <authorList>
            <person name="Zaccaron A."/>
            <person name="Stergiopoulos I."/>
        </authorList>
    </citation>
    <scope>NUCLEOTIDE SEQUENCE</scope>
    <source>
        <strain evidence="1">Race5_Kim</strain>
    </source>
</reference>
<dbReference type="RefSeq" id="XP_047757557.1">
    <property type="nucleotide sequence ID" value="XM_047901543.1"/>
</dbReference>
<accession>A0A9Q8L934</accession>
<gene>
    <name evidence="1" type="ORF">CLAFUR5_02395</name>
</gene>
<proteinExistence type="predicted"/>
<name>A0A9Q8L934_PASFU</name>
<dbReference type="GeneID" id="71982273"/>
<dbReference type="OrthoDB" id="3553147at2759"/>
<keyword evidence="2" id="KW-1185">Reference proteome</keyword>
<reference evidence="1" key="2">
    <citation type="journal article" date="2022" name="Microb. Genom.">
        <title>A chromosome-scale genome assembly of the tomato pathogen Cladosporium fulvum reveals a compartmentalized genome architecture and the presence of a dispensable chromosome.</title>
        <authorList>
            <person name="Zaccaron A.Z."/>
            <person name="Chen L.H."/>
            <person name="Samaras A."/>
            <person name="Stergiopoulos I."/>
        </authorList>
    </citation>
    <scope>NUCLEOTIDE SEQUENCE</scope>
    <source>
        <strain evidence="1">Race5_Kim</strain>
    </source>
</reference>
<dbReference type="EMBL" id="CP090164">
    <property type="protein sequence ID" value="UJO13191.1"/>
    <property type="molecule type" value="Genomic_DNA"/>
</dbReference>
<dbReference type="AlphaFoldDB" id="A0A9Q8L934"/>
<evidence type="ECO:0000313" key="2">
    <source>
        <dbReference type="Proteomes" id="UP000756132"/>
    </source>
</evidence>
<sequence length="172" mass="19355">MLVAAHSTYYKCKEEDLLTKLGRCSELDCAEPRDRLYPLIGMDTSLSIVPDYSFSTAQAYTQLGKAMWEAGEGVCASDNLQYHRRASQAIGLPSWVPDLRFGFNRSQHVAAADLGGKVDQNNVLTYSPHRIGQVIKVSDHSHFVLETMTFEEDLEFFLKYTQSISKRLPLST</sequence>
<evidence type="ECO:0000313" key="1">
    <source>
        <dbReference type="EMBL" id="UJO13191.1"/>
    </source>
</evidence>
<protein>
    <submittedName>
        <fullName evidence="1">Uncharacterized protein</fullName>
    </submittedName>
</protein>
<dbReference type="KEGG" id="ffu:CLAFUR5_02395"/>
<organism evidence="1 2">
    <name type="scientific">Passalora fulva</name>
    <name type="common">Tomato leaf mold</name>
    <name type="synonym">Cladosporium fulvum</name>
    <dbReference type="NCBI Taxonomy" id="5499"/>
    <lineage>
        <taxon>Eukaryota</taxon>
        <taxon>Fungi</taxon>
        <taxon>Dikarya</taxon>
        <taxon>Ascomycota</taxon>
        <taxon>Pezizomycotina</taxon>
        <taxon>Dothideomycetes</taxon>
        <taxon>Dothideomycetidae</taxon>
        <taxon>Mycosphaerellales</taxon>
        <taxon>Mycosphaerellaceae</taxon>
        <taxon>Fulvia</taxon>
    </lineage>
</organism>
<dbReference type="Proteomes" id="UP000756132">
    <property type="component" value="Chromosome 2"/>
</dbReference>